<dbReference type="InterPro" id="IPR017937">
    <property type="entry name" value="Thioredoxin_CS"/>
</dbReference>
<feature type="domain" description="Thioredoxin" evidence="11">
    <location>
        <begin position="1"/>
        <end position="101"/>
    </location>
</feature>
<keyword evidence="3" id="KW-0813">Transport</keyword>
<dbReference type="AlphaFoldDB" id="A0A7I8DD18"/>
<feature type="site" description="Contributes to redox potential value" evidence="9">
    <location>
        <position position="32"/>
    </location>
</feature>
<dbReference type="InterPro" id="IPR005746">
    <property type="entry name" value="Thioredoxin"/>
</dbReference>
<evidence type="ECO:0000313" key="12">
    <source>
        <dbReference type="EMBL" id="BCJ86716.1"/>
    </source>
</evidence>
<evidence type="ECO:0000256" key="4">
    <source>
        <dbReference type="ARBA" id="ARBA00022982"/>
    </source>
</evidence>
<dbReference type="PIRSF" id="PIRSF000077">
    <property type="entry name" value="Thioredoxin"/>
    <property type="match status" value="1"/>
</dbReference>
<evidence type="ECO:0000313" key="13">
    <source>
        <dbReference type="Proteomes" id="UP000593802"/>
    </source>
</evidence>
<organism evidence="12 13">
    <name type="scientific">Effusibacillus dendaii</name>
    <dbReference type="NCBI Taxonomy" id="2743772"/>
    <lineage>
        <taxon>Bacteria</taxon>
        <taxon>Bacillati</taxon>
        <taxon>Bacillota</taxon>
        <taxon>Bacilli</taxon>
        <taxon>Bacillales</taxon>
        <taxon>Alicyclobacillaceae</taxon>
        <taxon>Effusibacillus</taxon>
    </lineage>
</organism>
<dbReference type="Proteomes" id="UP000593802">
    <property type="component" value="Chromosome"/>
</dbReference>
<protein>
    <recommendedName>
        <fullName evidence="2 7">Thioredoxin</fullName>
    </recommendedName>
</protein>
<dbReference type="GO" id="GO:0005829">
    <property type="term" value="C:cytosol"/>
    <property type="evidence" value="ECO:0007669"/>
    <property type="project" value="TreeGrafter"/>
</dbReference>
<dbReference type="PANTHER" id="PTHR45663:SF11">
    <property type="entry name" value="GEO12009P1"/>
    <property type="match status" value="1"/>
</dbReference>
<reference evidence="12 13" key="1">
    <citation type="submission" date="2020-08" db="EMBL/GenBank/DDBJ databases">
        <title>Complete Genome Sequence of Effusibacillus dendaii Strain skT53, Isolated from Farmland soil.</title>
        <authorList>
            <person name="Konishi T."/>
            <person name="Kawasaki H."/>
        </authorList>
    </citation>
    <scope>NUCLEOTIDE SEQUENCE [LARGE SCALE GENOMIC DNA]</scope>
    <source>
        <strain evidence="13">skT53</strain>
    </source>
</reference>
<dbReference type="GO" id="GO:0015035">
    <property type="term" value="F:protein-disulfide reductase activity"/>
    <property type="evidence" value="ECO:0007669"/>
    <property type="project" value="UniProtKB-UniRule"/>
</dbReference>
<evidence type="ECO:0000256" key="8">
    <source>
        <dbReference type="PIRNR" id="PIRNR000077"/>
    </source>
</evidence>
<name>A0A7I8DD18_9BACL</name>
<evidence type="ECO:0000256" key="1">
    <source>
        <dbReference type="ARBA" id="ARBA00008987"/>
    </source>
</evidence>
<feature type="active site" description="Nucleophile" evidence="9">
    <location>
        <position position="30"/>
    </location>
</feature>
<dbReference type="PROSITE" id="PS51352">
    <property type="entry name" value="THIOREDOXIN_2"/>
    <property type="match status" value="1"/>
</dbReference>
<dbReference type="FunFam" id="3.40.30.10:FF:000001">
    <property type="entry name" value="Thioredoxin"/>
    <property type="match status" value="1"/>
</dbReference>
<feature type="site" description="Deprotonates C-terminal active site Cys" evidence="9">
    <location>
        <position position="24"/>
    </location>
</feature>
<evidence type="ECO:0000256" key="9">
    <source>
        <dbReference type="PIRSR" id="PIRSR000077-1"/>
    </source>
</evidence>
<feature type="site" description="Contributes to redox potential value" evidence="9">
    <location>
        <position position="31"/>
    </location>
</feature>
<sequence length="101" mass="11381">MANVKSLTKDTFEETIRQGKVLVDFWATWCGPCRMQTPVVEKLAEEMPDVTFTKVNVDDEAELAQRFGIMSIPTLLIFENGQLQKTMVGYHGEGQLKEALS</sequence>
<evidence type="ECO:0000256" key="5">
    <source>
        <dbReference type="ARBA" id="ARBA00023157"/>
    </source>
</evidence>
<keyword evidence="13" id="KW-1185">Reference proteome</keyword>
<dbReference type="SUPFAM" id="SSF52833">
    <property type="entry name" value="Thioredoxin-like"/>
    <property type="match status" value="1"/>
</dbReference>
<keyword evidence="6 10" id="KW-0676">Redox-active center</keyword>
<dbReference type="PANTHER" id="PTHR45663">
    <property type="entry name" value="GEO12009P1"/>
    <property type="match status" value="1"/>
</dbReference>
<gene>
    <name evidence="12" type="primary">trxA_2</name>
    <name evidence="12" type="ORF">skT53_17010</name>
</gene>
<dbReference type="InterPro" id="IPR036249">
    <property type="entry name" value="Thioredoxin-like_sf"/>
</dbReference>
<dbReference type="GO" id="GO:0045454">
    <property type="term" value="P:cell redox homeostasis"/>
    <property type="evidence" value="ECO:0007669"/>
    <property type="project" value="TreeGrafter"/>
</dbReference>
<dbReference type="PROSITE" id="PS00194">
    <property type="entry name" value="THIOREDOXIN_1"/>
    <property type="match status" value="1"/>
</dbReference>
<dbReference type="Pfam" id="PF00085">
    <property type="entry name" value="Thioredoxin"/>
    <property type="match status" value="1"/>
</dbReference>
<proteinExistence type="inferred from homology"/>
<feature type="active site" description="Nucleophile" evidence="9">
    <location>
        <position position="33"/>
    </location>
</feature>
<evidence type="ECO:0000259" key="11">
    <source>
        <dbReference type="PROSITE" id="PS51352"/>
    </source>
</evidence>
<dbReference type="Gene3D" id="3.40.30.10">
    <property type="entry name" value="Glutaredoxin"/>
    <property type="match status" value="1"/>
</dbReference>
<evidence type="ECO:0000256" key="10">
    <source>
        <dbReference type="PIRSR" id="PIRSR000077-4"/>
    </source>
</evidence>
<evidence type="ECO:0000256" key="2">
    <source>
        <dbReference type="ARBA" id="ARBA00020570"/>
    </source>
</evidence>
<dbReference type="InterPro" id="IPR013766">
    <property type="entry name" value="Thioredoxin_domain"/>
</dbReference>
<dbReference type="KEGG" id="eff:skT53_17010"/>
<dbReference type="RefSeq" id="WP_200760688.1">
    <property type="nucleotide sequence ID" value="NZ_AP023366.1"/>
</dbReference>
<keyword evidence="4" id="KW-0249">Electron transport</keyword>
<evidence type="ECO:0000256" key="7">
    <source>
        <dbReference type="NCBIfam" id="TIGR01068"/>
    </source>
</evidence>
<keyword evidence="5 10" id="KW-1015">Disulfide bond</keyword>
<dbReference type="EMBL" id="AP023366">
    <property type="protein sequence ID" value="BCJ86716.1"/>
    <property type="molecule type" value="Genomic_DNA"/>
</dbReference>
<accession>A0A7I8DD18</accession>
<comment type="similarity">
    <text evidence="1 8">Belongs to the thioredoxin family.</text>
</comment>
<dbReference type="NCBIfam" id="TIGR01068">
    <property type="entry name" value="thioredoxin"/>
    <property type="match status" value="1"/>
</dbReference>
<dbReference type="CDD" id="cd02947">
    <property type="entry name" value="TRX_family"/>
    <property type="match status" value="1"/>
</dbReference>
<evidence type="ECO:0000256" key="6">
    <source>
        <dbReference type="ARBA" id="ARBA00023284"/>
    </source>
</evidence>
<dbReference type="PRINTS" id="PR00421">
    <property type="entry name" value="THIOREDOXIN"/>
</dbReference>
<feature type="disulfide bond" description="Redox-active" evidence="10">
    <location>
        <begin position="30"/>
        <end position="33"/>
    </location>
</feature>
<evidence type="ECO:0000256" key="3">
    <source>
        <dbReference type="ARBA" id="ARBA00022448"/>
    </source>
</evidence>